<proteinExistence type="predicted"/>
<dbReference type="PANTHER" id="PTHR20953">
    <property type="entry name" value="KINASE-RELATED"/>
    <property type="match status" value="1"/>
</dbReference>
<name>A0A835SW21_CHLIN</name>
<feature type="compositionally biased region" description="Low complexity" evidence="1">
    <location>
        <begin position="252"/>
        <end position="264"/>
    </location>
</feature>
<dbReference type="SMART" id="SM00382">
    <property type="entry name" value="AAA"/>
    <property type="match status" value="1"/>
</dbReference>
<dbReference type="Proteomes" id="UP000650467">
    <property type="component" value="Unassembled WGS sequence"/>
</dbReference>
<dbReference type="InterPro" id="IPR027417">
    <property type="entry name" value="P-loop_NTPase"/>
</dbReference>
<evidence type="ECO:0000256" key="1">
    <source>
        <dbReference type="SAM" id="MobiDB-lite"/>
    </source>
</evidence>
<accession>A0A835SW21</accession>
<sequence>MCDAGSLLQTGLGAALTDACGYSSGGGGGGSTTPPPAPPPLPPTQLFLQQWRRAPHLLSYGTSPDPYRNYLEPGIDTLRGAAARAVAAEGEDTAKPPAFRPPSPRPSAAAANDPFVRSLMGLLPESLHPHLELYAGQAKLSETAMSDAAAAACGGGDDEAAEAEFGAALLVEVHLDEGRAPTLKVSSPSTYGCGGCGGGSGDGAQAGGSRSHTQRYRSSSVRVLRDCQASVTEAITRLELVTGRQEPSLQRTPAAPATAAATAPAGGGGTWLADQPYGSGSVYSSTDGEGGAAAAANSPPLLFQPPPLFGTDNRCCVPGSLHRISAMRDNAGRVYGLTYRVGRHTRGDALLLADMLAGLATGEHRVVAAAPAAAAGGGGGGGADGVEGPAATLQPLEAAGSLLLVGRPGSGKTTVLRDVARLLADELDRRVVVVDTSNEVAGDDRTPHPCIGGARRMMVPRRELLWRVMLEAVQNHGPEVLVVDEISTEEEVMAARSIAQRGVMLVATTHGPSLKALLRNHTLNPLLGGIEVVTIGDATARLSDSGSKTRLERKDMPTFVAVVEVKPGGRLLVHPDAAESVDLLLPTLTASTTGGIGGIGSSSSSRLRAAAASGAAGPVPPPTRALSSADAAAAAGRPEAVRAAHLAGLAAAAAAAPAGAADASSGGALPVRGSAEAAAGPHTQLRYFDGAGRIWVEFSTPEAALRAGVRLS</sequence>
<reference evidence="3" key="1">
    <citation type="journal article" date="2020" name="bioRxiv">
        <title>Comparative genomics of Chlamydomonas.</title>
        <authorList>
            <person name="Craig R.J."/>
            <person name="Hasan A.R."/>
            <person name="Ness R.W."/>
            <person name="Keightley P.D."/>
        </authorList>
    </citation>
    <scope>NUCLEOTIDE SEQUENCE</scope>
    <source>
        <strain evidence="3">SAG 7.73</strain>
    </source>
</reference>
<dbReference type="OrthoDB" id="550661at2759"/>
<dbReference type="SUPFAM" id="SSF52540">
    <property type="entry name" value="P-loop containing nucleoside triphosphate hydrolases"/>
    <property type="match status" value="1"/>
</dbReference>
<dbReference type="Gene3D" id="3.40.50.300">
    <property type="entry name" value="P-loop containing nucleotide triphosphate hydrolases"/>
    <property type="match status" value="1"/>
</dbReference>
<feature type="region of interest" description="Disordered" evidence="1">
    <location>
        <begin position="24"/>
        <end position="43"/>
    </location>
</feature>
<protein>
    <recommendedName>
        <fullName evidence="2">AAA+ ATPase domain-containing protein</fullName>
    </recommendedName>
</protein>
<dbReference type="Pfam" id="PF13401">
    <property type="entry name" value="AAA_22"/>
    <property type="match status" value="1"/>
</dbReference>
<keyword evidence="4" id="KW-1185">Reference proteome</keyword>
<evidence type="ECO:0000313" key="4">
    <source>
        <dbReference type="Proteomes" id="UP000650467"/>
    </source>
</evidence>
<organism evidence="3 4">
    <name type="scientific">Chlamydomonas incerta</name>
    <dbReference type="NCBI Taxonomy" id="51695"/>
    <lineage>
        <taxon>Eukaryota</taxon>
        <taxon>Viridiplantae</taxon>
        <taxon>Chlorophyta</taxon>
        <taxon>core chlorophytes</taxon>
        <taxon>Chlorophyceae</taxon>
        <taxon>CS clade</taxon>
        <taxon>Chlamydomonadales</taxon>
        <taxon>Chlamydomonadaceae</taxon>
        <taxon>Chlamydomonas</taxon>
    </lineage>
</organism>
<dbReference type="CDD" id="cd00009">
    <property type="entry name" value="AAA"/>
    <property type="match status" value="1"/>
</dbReference>
<feature type="compositionally biased region" description="Pro residues" evidence="1">
    <location>
        <begin position="33"/>
        <end position="43"/>
    </location>
</feature>
<feature type="domain" description="AAA+ ATPase" evidence="2">
    <location>
        <begin position="398"/>
        <end position="529"/>
    </location>
</feature>
<gene>
    <name evidence="3" type="ORF">HXX76_007984</name>
</gene>
<comment type="caution">
    <text evidence="3">The sequence shown here is derived from an EMBL/GenBank/DDBJ whole genome shotgun (WGS) entry which is preliminary data.</text>
</comment>
<feature type="region of interest" description="Disordered" evidence="1">
    <location>
        <begin position="244"/>
        <end position="271"/>
    </location>
</feature>
<dbReference type="InterPro" id="IPR049945">
    <property type="entry name" value="AAA_22"/>
</dbReference>
<dbReference type="PANTHER" id="PTHR20953:SF13">
    <property type="entry name" value="EXPRESSED PROTEIN"/>
    <property type="match status" value="1"/>
</dbReference>
<evidence type="ECO:0000259" key="2">
    <source>
        <dbReference type="SMART" id="SM00382"/>
    </source>
</evidence>
<dbReference type="InterPro" id="IPR003593">
    <property type="entry name" value="AAA+_ATPase"/>
</dbReference>
<dbReference type="GO" id="GO:0005524">
    <property type="term" value="F:ATP binding"/>
    <property type="evidence" value="ECO:0007669"/>
    <property type="project" value="UniProtKB-KW"/>
</dbReference>
<evidence type="ECO:0000313" key="3">
    <source>
        <dbReference type="EMBL" id="KAG2434259.1"/>
    </source>
</evidence>
<dbReference type="EMBL" id="JAEHOC010000017">
    <property type="protein sequence ID" value="KAG2434259.1"/>
    <property type="molecule type" value="Genomic_DNA"/>
</dbReference>
<dbReference type="AlphaFoldDB" id="A0A835SW21"/>
<feature type="region of interest" description="Disordered" evidence="1">
    <location>
        <begin position="88"/>
        <end position="111"/>
    </location>
</feature>